<comment type="caution">
    <text evidence="1">The sequence shown here is derived from an EMBL/GenBank/DDBJ whole genome shotgun (WGS) entry which is preliminary data.</text>
</comment>
<accession>A0ACB8BA26</accession>
<protein>
    <submittedName>
        <fullName evidence="1">Uncharacterized protein</fullName>
    </submittedName>
</protein>
<sequence>MNDDLMTDVLHPDLADTLSLKEWIEHVKKFDDKRHELLVRQKLVAEEVMCRRKGNVTTSSSSNRFTRPNSTASASSSSVARLPPLTQTERELLSRFFGCFKCRMFNVNHRAKDCKASAPDASTYKMLTEADTTMSKNPHTKKEPIAAVTTINTVMPSSVLECETVSDKCVNTADLASLETKYFFWDCLLDGPSVTSPIHMNALIDDGSHLVLINPELVDCLGLR</sequence>
<dbReference type="EMBL" id="MU266496">
    <property type="protein sequence ID" value="KAH7922144.1"/>
    <property type="molecule type" value="Genomic_DNA"/>
</dbReference>
<name>A0ACB8BA26_9AGAM</name>
<gene>
    <name evidence="1" type="ORF">BV22DRAFT_1131679</name>
</gene>
<proteinExistence type="predicted"/>
<keyword evidence="2" id="KW-1185">Reference proteome</keyword>
<reference evidence="1" key="1">
    <citation type="journal article" date="2021" name="New Phytol.">
        <title>Evolutionary innovations through gain and loss of genes in the ectomycorrhizal Boletales.</title>
        <authorList>
            <person name="Wu G."/>
            <person name="Miyauchi S."/>
            <person name="Morin E."/>
            <person name="Kuo A."/>
            <person name="Drula E."/>
            <person name="Varga T."/>
            <person name="Kohler A."/>
            <person name="Feng B."/>
            <person name="Cao Y."/>
            <person name="Lipzen A."/>
            <person name="Daum C."/>
            <person name="Hundley H."/>
            <person name="Pangilinan J."/>
            <person name="Johnson J."/>
            <person name="Barry K."/>
            <person name="LaButti K."/>
            <person name="Ng V."/>
            <person name="Ahrendt S."/>
            <person name="Min B."/>
            <person name="Choi I.G."/>
            <person name="Park H."/>
            <person name="Plett J.M."/>
            <person name="Magnuson J."/>
            <person name="Spatafora J.W."/>
            <person name="Nagy L.G."/>
            <person name="Henrissat B."/>
            <person name="Grigoriev I.V."/>
            <person name="Yang Z.L."/>
            <person name="Xu J."/>
            <person name="Martin F.M."/>
        </authorList>
    </citation>
    <scope>NUCLEOTIDE SEQUENCE</scope>
    <source>
        <strain evidence="1">KUC20120723A-06</strain>
    </source>
</reference>
<evidence type="ECO:0000313" key="2">
    <source>
        <dbReference type="Proteomes" id="UP000790709"/>
    </source>
</evidence>
<dbReference type="Proteomes" id="UP000790709">
    <property type="component" value="Unassembled WGS sequence"/>
</dbReference>
<organism evidence="1 2">
    <name type="scientific">Leucogyrophana mollusca</name>
    <dbReference type="NCBI Taxonomy" id="85980"/>
    <lineage>
        <taxon>Eukaryota</taxon>
        <taxon>Fungi</taxon>
        <taxon>Dikarya</taxon>
        <taxon>Basidiomycota</taxon>
        <taxon>Agaricomycotina</taxon>
        <taxon>Agaricomycetes</taxon>
        <taxon>Agaricomycetidae</taxon>
        <taxon>Boletales</taxon>
        <taxon>Boletales incertae sedis</taxon>
        <taxon>Leucogyrophana</taxon>
    </lineage>
</organism>
<evidence type="ECO:0000313" key="1">
    <source>
        <dbReference type="EMBL" id="KAH7922144.1"/>
    </source>
</evidence>